<dbReference type="EMBL" id="CP048985">
    <property type="protein sequence ID" value="QID78893.1"/>
    <property type="molecule type" value="Genomic_DNA"/>
</dbReference>
<gene>
    <name evidence="1" type="ORF">GRS66_001123</name>
</gene>
<evidence type="ECO:0008006" key="3">
    <source>
        <dbReference type="Google" id="ProtNLM"/>
    </source>
</evidence>
<protein>
    <recommendedName>
        <fullName evidence="3">YDR391C-like protein</fullName>
    </recommendedName>
</protein>
<proteinExistence type="predicted"/>
<dbReference type="Gene3D" id="3.40.630.30">
    <property type="match status" value="1"/>
</dbReference>
<evidence type="ECO:0000313" key="1">
    <source>
        <dbReference type="EMBL" id="QID78893.1"/>
    </source>
</evidence>
<dbReference type="PANTHER" id="PTHR43451:SF1">
    <property type="entry name" value="ACETYLTRANSFERASE"/>
    <property type="match status" value="1"/>
</dbReference>
<accession>A0A6C1DQN7</accession>
<dbReference type="InterPro" id="IPR052564">
    <property type="entry name" value="N-acetyltrans/Recomb-assoc"/>
</dbReference>
<keyword evidence="2" id="KW-1185">Reference proteome</keyword>
<dbReference type="OrthoDB" id="410198at2759"/>
<sequence>MSFENKLPTPLENNDAKGHMVCTLNKTTDARRAAETLSIAFSNSPAFHFISKKILNIPLAEKVPTRTITTDIISPFLDSPYGEISEVNTFDAVAVWSLPPHVPKARSNDAKFNKDFIDDLNARVKQVIPNGINYYYLFCIGKNLNEKGIRGSVRTIFEEYKRRADEENCAIVLEAIAEHAKSVYEYFGFRNYMTFKYGECEVDSNGNCDPNGEGFTAYLMIYHKDGNKVLKE</sequence>
<evidence type="ECO:0000313" key="2">
    <source>
        <dbReference type="Proteomes" id="UP000501346"/>
    </source>
</evidence>
<dbReference type="PANTHER" id="PTHR43451">
    <property type="entry name" value="ACETYLTRANSFERASE (GNAT) FAMILY PROTEIN"/>
    <property type="match status" value="1"/>
</dbReference>
<organism evidence="1 2">
    <name type="scientific">Saccharomyces pastorianus</name>
    <name type="common">Lager yeast</name>
    <name type="synonym">Saccharomyces cerevisiae x Saccharomyces eubayanus</name>
    <dbReference type="NCBI Taxonomy" id="27292"/>
    <lineage>
        <taxon>Eukaryota</taxon>
        <taxon>Fungi</taxon>
        <taxon>Dikarya</taxon>
        <taxon>Ascomycota</taxon>
        <taxon>Saccharomycotina</taxon>
        <taxon>Saccharomycetes</taxon>
        <taxon>Saccharomycetales</taxon>
        <taxon>Saccharomycetaceae</taxon>
        <taxon>Saccharomyces</taxon>
    </lineage>
</organism>
<dbReference type="FunFam" id="3.40.630.30:FF:000185">
    <property type="entry name" value="YDR391C-like protein"/>
    <property type="match status" value="1"/>
</dbReference>
<name>A0A6C1DQN7_SACPS</name>
<reference evidence="1 2" key="1">
    <citation type="journal article" date="2019" name="BMC Genomics">
        <title>Chromosome level assembly and comparative genome analysis confirm lager-brewing yeasts originated from a single hybridization.</title>
        <authorList>
            <person name="Salazar A.N."/>
            <person name="Gorter de Vries A.R."/>
            <person name="van den Broek M."/>
            <person name="Brouwers N."/>
            <person name="de la Torre Cortes P."/>
            <person name="Kuijpers N.G.A."/>
            <person name="Daran J.G."/>
            <person name="Abeel T."/>
        </authorList>
    </citation>
    <scope>NUCLEOTIDE SEQUENCE [LARGE SCALE GENOMIC DNA]</scope>
    <source>
        <strain evidence="1 2">CBS 1483</strain>
    </source>
</reference>
<dbReference type="Proteomes" id="UP000501346">
    <property type="component" value="Chromosome ScIV"/>
</dbReference>
<dbReference type="AlphaFoldDB" id="A0A6C1DQN7"/>